<dbReference type="InterPro" id="IPR006597">
    <property type="entry name" value="Sel1-like"/>
</dbReference>
<dbReference type="PANTHER" id="PTHR45586:SF1">
    <property type="entry name" value="LIPOPOLYSACCHARIDE ASSEMBLY PROTEIN B"/>
    <property type="match status" value="1"/>
</dbReference>
<dbReference type="EMBL" id="LNQE01000970">
    <property type="protein sequence ID" value="KUG22415.1"/>
    <property type="molecule type" value="Genomic_DNA"/>
</dbReference>
<dbReference type="PROSITE" id="PS50005">
    <property type="entry name" value="TPR"/>
    <property type="match status" value="5"/>
</dbReference>
<dbReference type="Pfam" id="PF13432">
    <property type="entry name" value="TPR_16"/>
    <property type="match status" value="1"/>
</dbReference>
<gene>
    <name evidence="3" type="ORF">ASZ90_007819</name>
</gene>
<dbReference type="InterPro" id="IPR013105">
    <property type="entry name" value="TPR_2"/>
</dbReference>
<dbReference type="InterPro" id="IPR011990">
    <property type="entry name" value="TPR-like_helical_dom_sf"/>
</dbReference>
<dbReference type="AlphaFoldDB" id="A0A0W8FN98"/>
<dbReference type="InterPro" id="IPR019734">
    <property type="entry name" value="TPR_rpt"/>
</dbReference>
<dbReference type="PANTHER" id="PTHR45586">
    <property type="entry name" value="TPR REPEAT-CONTAINING PROTEIN PA4667"/>
    <property type="match status" value="1"/>
</dbReference>
<dbReference type="Pfam" id="PF13424">
    <property type="entry name" value="TPR_12"/>
    <property type="match status" value="1"/>
</dbReference>
<dbReference type="SMART" id="SM00671">
    <property type="entry name" value="SEL1"/>
    <property type="match status" value="4"/>
</dbReference>
<keyword evidence="2" id="KW-0802">TPR repeat</keyword>
<accession>A0A0W8FN98</accession>
<organism evidence="3">
    <name type="scientific">hydrocarbon metagenome</name>
    <dbReference type="NCBI Taxonomy" id="938273"/>
    <lineage>
        <taxon>unclassified sequences</taxon>
        <taxon>metagenomes</taxon>
        <taxon>ecological metagenomes</taxon>
    </lineage>
</organism>
<dbReference type="InterPro" id="IPR051012">
    <property type="entry name" value="CellSynth/LPSAsmb/PSIAsmb"/>
</dbReference>
<evidence type="ECO:0000313" key="3">
    <source>
        <dbReference type="EMBL" id="KUG22415.1"/>
    </source>
</evidence>
<keyword evidence="1" id="KW-0677">Repeat</keyword>
<evidence type="ECO:0000256" key="1">
    <source>
        <dbReference type="ARBA" id="ARBA00022737"/>
    </source>
</evidence>
<evidence type="ECO:0000256" key="2">
    <source>
        <dbReference type="ARBA" id="ARBA00022803"/>
    </source>
</evidence>
<dbReference type="SUPFAM" id="SSF81901">
    <property type="entry name" value="HCP-like"/>
    <property type="match status" value="1"/>
</dbReference>
<comment type="caution">
    <text evidence="3">The sequence shown here is derived from an EMBL/GenBank/DDBJ whole genome shotgun (WGS) entry which is preliminary data.</text>
</comment>
<name>A0A0W8FN98_9ZZZZ</name>
<proteinExistence type="predicted"/>
<protein>
    <submittedName>
        <fullName evidence="3">Tpr repeat-containing protein</fullName>
    </submittedName>
</protein>
<dbReference type="SMART" id="SM00028">
    <property type="entry name" value="TPR"/>
    <property type="match status" value="5"/>
</dbReference>
<dbReference type="Pfam" id="PF07719">
    <property type="entry name" value="TPR_2"/>
    <property type="match status" value="1"/>
</dbReference>
<sequence length="219" mass="25097">MNKGISYISAGQYNSALKELLESEKYYSGNPQVHYYLGIAYHGKGMKDKAIEEFKKAVSLDENYSEAHNYLGTLYLDSGLWDQAIEEFEKALDNHLYDTPAMALFNMAWAYYSKKDYNKALAKYQEALNTDPRTALRPQIEKNTGLIYFDQDNCLKAIRHFKKSVELDPSLVDAQFLLGQCYFRSEDNKNAKKAFQAVVKLSPDSSFGRLAKNYLKSLK</sequence>
<reference evidence="3" key="1">
    <citation type="journal article" date="2015" name="Proc. Natl. Acad. Sci. U.S.A.">
        <title>Networks of energetic and metabolic interactions define dynamics in microbial communities.</title>
        <authorList>
            <person name="Embree M."/>
            <person name="Liu J.K."/>
            <person name="Al-Bassam M.M."/>
            <person name="Zengler K."/>
        </authorList>
    </citation>
    <scope>NUCLEOTIDE SEQUENCE</scope>
</reference>
<dbReference type="PROSITE" id="PS50293">
    <property type="entry name" value="TPR_REGION"/>
    <property type="match status" value="1"/>
</dbReference>
<dbReference type="Gene3D" id="1.25.40.10">
    <property type="entry name" value="Tetratricopeptide repeat domain"/>
    <property type="match status" value="2"/>
</dbReference>